<name>A0ABT6WZE7_9ACTN</name>
<accession>A0ABT6WZE7</accession>
<dbReference type="Proteomes" id="UP001241758">
    <property type="component" value="Unassembled WGS sequence"/>
</dbReference>
<organism evidence="2 3">
    <name type="scientific">Actinoplanes sandaracinus</name>
    <dbReference type="NCBI Taxonomy" id="3045177"/>
    <lineage>
        <taxon>Bacteria</taxon>
        <taxon>Bacillati</taxon>
        <taxon>Actinomycetota</taxon>
        <taxon>Actinomycetes</taxon>
        <taxon>Micromonosporales</taxon>
        <taxon>Micromonosporaceae</taxon>
        <taxon>Actinoplanes</taxon>
    </lineage>
</organism>
<evidence type="ECO:0000259" key="1">
    <source>
        <dbReference type="Pfam" id="PF14040"/>
    </source>
</evidence>
<evidence type="ECO:0000313" key="3">
    <source>
        <dbReference type="Proteomes" id="UP001241758"/>
    </source>
</evidence>
<evidence type="ECO:0000313" key="2">
    <source>
        <dbReference type="EMBL" id="MDI6105130.1"/>
    </source>
</evidence>
<sequence>MECVIPDYEPPWDVNATNRPTFIRHMQSAEASGLRGFYPGGTPLTRLTDAGLRDQNGNTACPDRVNWPRPPGHSCDEYPFRSTHQGAFTGGGSGRTFDWCQITALPTGITGPNGYSSCMILAGENSSAGGLLNSFYINNRVIENDAFYTWVE</sequence>
<comment type="caution">
    <text evidence="2">The sequence shown here is derived from an EMBL/GenBank/DDBJ whole genome shotgun (WGS) entry which is preliminary data.</text>
</comment>
<keyword evidence="3" id="KW-1185">Reference proteome</keyword>
<dbReference type="EMBL" id="JASCTH010000041">
    <property type="protein sequence ID" value="MDI6105130.1"/>
    <property type="molecule type" value="Genomic_DNA"/>
</dbReference>
<protein>
    <recommendedName>
        <fullName evidence="1">Deoxyribonuclease NucA/NucB domain-containing protein</fullName>
    </recommendedName>
</protein>
<reference evidence="2 3" key="1">
    <citation type="submission" date="2023-05" db="EMBL/GenBank/DDBJ databases">
        <title>Actinoplanes sp. NEAU-A12 genome sequencing.</title>
        <authorList>
            <person name="Wang Z.-S."/>
        </authorList>
    </citation>
    <scope>NUCLEOTIDE SEQUENCE [LARGE SCALE GENOMIC DNA]</scope>
    <source>
        <strain evidence="2 3">NEAU-A12</strain>
    </source>
</reference>
<gene>
    <name evidence="2" type="ORF">QLQ12_41755</name>
</gene>
<dbReference type="InterPro" id="IPR029476">
    <property type="entry name" value="DNase_NucA_NucB"/>
</dbReference>
<feature type="domain" description="Deoxyribonuclease NucA/NucB" evidence="1">
    <location>
        <begin position="57"/>
        <end position="148"/>
    </location>
</feature>
<dbReference type="Pfam" id="PF14040">
    <property type="entry name" value="DNase_NucA_NucB"/>
    <property type="match status" value="1"/>
</dbReference>
<proteinExistence type="predicted"/>
<dbReference type="RefSeq" id="WP_282766599.1">
    <property type="nucleotide sequence ID" value="NZ_JASCTH010000041.1"/>
</dbReference>